<sequence>MAAWGRSIAHDQSIMGETYMGSIITLTATDGHTLSAYRAGRPDAARAVVVVQEIFGITPYIRAVCDELATKGYQVIAPAIFDRAQRDAILPYSADGMKEGLALRARVPLAGTLLDLAAAADALTTEKKGVMGFCWGGTLAWEAACRTTTFAAAVGWYGGGIAAERARVPNCPVQLHFGADDAHIPAGDIDAIRAAHEDIEIFVYEGADHGFGCTDRSSYNETAATLAMQRTLSFFEHWL</sequence>
<dbReference type="InterPro" id="IPR051049">
    <property type="entry name" value="Dienelactone_hydrolase-like"/>
</dbReference>
<accession>A0ABQ0SI32</accession>
<dbReference type="Gene3D" id="3.40.50.1820">
    <property type="entry name" value="alpha/beta hydrolase"/>
    <property type="match status" value="1"/>
</dbReference>
<protein>
    <submittedName>
        <fullName evidence="2">Carboxymethylenebutenolidase</fullName>
    </submittedName>
</protein>
<comment type="caution">
    <text evidence="2">The sequence shown here is derived from an EMBL/GenBank/DDBJ whole genome shotgun (WGS) entry which is preliminary data.</text>
</comment>
<proteinExistence type="predicted"/>
<dbReference type="InterPro" id="IPR002925">
    <property type="entry name" value="Dienelactn_hydro"/>
</dbReference>
<evidence type="ECO:0000259" key="1">
    <source>
        <dbReference type="Pfam" id="PF01738"/>
    </source>
</evidence>
<name>A0ABQ0SI32_NOVHA</name>
<dbReference type="Pfam" id="PF01738">
    <property type="entry name" value="DLH"/>
    <property type="match status" value="1"/>
</dbReference>
<dbReference type="EMBL" id="BJNN01000143">
    <property type="protein sequence ID" value="GEC64871.1"/>
    <property type="molecule type" value="Genomic_DNA"/>
</dbReference>
<dbReference type="Proteomes" id="UP000319478">
    <property type="component" value="Unassembled WGS sequence"/>
</dbReference>
<organism evidence="2 3">
    <name type="scientific">Novacetimonas hansenii</name>
    <name type="common">Komagataeibacter hansenii</name>
    <dbReference type="NCBI Taxonomy" id="436"/>
    <lineage>
        <taxon>Bacteria</taxon>
        <taxon>Pseudomonadati</taxon>
        <taxon>Pseudomonadota</taxon>
        <taxon>Alphaproteobacteria</taxon>
        <taxon>Acetobacterales</taxon>
        <taxon>Acetobacteraceae</taxon>
        <taxon>Novacetimonas</taxon>
    </lineage>
</organism>
<evidence type="ECO:0000313" key="3">
    <source>
        <dbReference type="Proteomes" id="UP000319478"/>
    </source>
</evidence>
<dbReference type="PANTHER" id="PTHR46623">
    <property type="entry name" value="CARBOXYMETHYLENEBUTENOLIDASE-RELATED"/>
    <property type="match status" value="1"/>
</dbReference>
<dbReference type="PANTHER" id="PTHR46623:SF6">
    <property type="entry name" value="ALPHA_BETA-HYDROLASES SUPERFAMILY PROTEIN"/>
    <property type="match status" value="1"/>
</dbReference>
<evidence type="ECO:0000313" key="2">
    <source>
        <dbReference type="EMBL" id="GEC64871.1"/>
    </source>
</evidence>
<gene>
    <name evidence="2" type="ORF">GHA01_27200</name>
</gene>
<keyword evidence="3" id="KW-1185">Reference proteome</keyword>
<dbReference type="InterPro" id="IPR029058">
    <property type="entry name" value="AB_hydrolase_fold"/>
</dbReference>
<reference evidence="2 3" key="1">
    <citation type="submission" date="2019-06" db="EMBL/GenBank/DDBJ databases">
        <title>Whole genome shotgun sequence of Komagataeibacter hansenii NBRC 14820.</title>
        <authorList>
            <person name="Hosoyama A."/>
            <person name="Uohara A."/>
            <person name="Ohji S."/>
            <person name="Ichikawa N."/>
        </authorList>
    </citation>
    <scope>NUCLEOTIDE SEQUENCE [LARGE SCALE GENOMIC DNA]</scope>
    <source>
        <strain evidence="2 3">NBRC 14820</strain>
    </source>
</reference>
<dbReference type="SUPFAM" id="SSF53474">
    <property type="entry name" value="alpha/beta-Hydrolases"/>
    <property type="match status" value="1"/>
</dbReference>
<feature type="domain" description="Dienelactone hydrolase" evidence="1">
    <location>
        <begin position="36"/>
        <end position="237"/>
    </location>
</feature>